<dbReference type="GO" id="GO:0003964">
    <property type="term" value="F:RNA-directed DNA polymerase activity"/>
    <property type="evidence" value="ECO:0007669"/>
    <property type="project" value="UniProtKB-KW"/>
</dbReference>
<keyword evidence="2" id="KW-0695">RNA-directed DNA polymerase</keyword>
<dbReference type="EMBL" id="CASHTH010002532">
    <property type="protein sequence ID" value="CAI8031387.1"/>
    <property type="molecule type" value="Genomic_DNA"/>
</dbReference>
<proteinExistence type="predicted"/>
<organism evidence="2 3">
    <name type="scientific">Geodia barretti</name>
    <name type="common">Barrett's horny sponge</name>
    <dbReference type="NCBI Taxonomy" id="519541"/>
    <lineage>
        <taxon>Eukaryota</taxon>
        <taxon>Metazoa</taxon>
        <taxon>Porifera</taxon>
        <taxon>Demospongiae</taxon>
        <taxon>Heteroscleromorpha</taxon>
        <taxon>Tetractinellida</taxon>
        <taxon>Astrophorina</taxon>
        <taxon>Geodiidae</taxon>
        <taxon>Geodia</taxon>
    </lineage>
</organism>
<comment type="caution">
    <text evidence="2">The sequence shown here is derived from an EMBL/GenBank/DDBJ whole genome shotgun (WGS) entry which is preliminary data.</text>
</comment>
<evidence type="ECO:0000313" key="2">
    <source>
        <dbReference type="EMBL" id="CAI8031387.1"/>
    </source>
</evidence>
<reference evidence="2" key="1">
    <citation type="submission" date="2023-03" db="EMBL/GenBank/DDBJ databases">
        <authorList>
            <person name="Steffen K."/>
            <person name="Cardenas P."/>
        </authorList>
    </citation>
    <scope>NUCLEOTIDE SEQUENCE</scope>
</reference>
<feature type="domain" description="Reverse transcriptase" evidence="1">
    <location>
        <begin position="12"/>
        <end position="131"/>
    </location>
</feature>
<feature type="non-terminal residue" evidence="2">
    <location>
        <position position="1"/>
    </location>
</feature>
<dbReference type="Pfam" id="PF00078">
    <property type="entry name" value="RVT_1"/>
    <property type="match status" value="1"/>
</dbReference>
<dbReference type="SUPFAM" id="SSF56672">
    <property type="entry name" value="DNA/RNA polymerases"/>
    <property type="match status" value="1"/>
</dbReference>
<dbReference type="InterPro" id="IPR000477">
    <property type="entry name" value="RT_dom"/>
</dbReference>
<gene>
    <name evidence="2" type="ORF">GBAR_LOCUS17820</name>
</gene>
<dbReference type="PANTHER" id="PTHR19446">
    <property type="entry name" value="REVERSE TRANSCRIPTASES"/>
    <property type="match status" value="1"/>
</dbReference>
<dbReference type="Proteomes" id="UP001174909">
    <property type="component" value="Unassembled WGS sequence"/>
</dbReference>
<feature type="non-terminal residue" evidence="2">
    <location>
        <position position="147"/>
    </location>
</feature>
<keyword evidence="2" id="KW-0808">Transferase</keyword>
<accession>A0AA35SLJ8</accession>
<dbReference type="AlphaFoldDB" id="A0AA35SLJ8"/>
<keyword evidence="3" id="KW-1185">Reference proteome</keyword>
<dbReference type="InterPro" id="IPR043502">
    <property type="entry name" value="DNA/RNA_pol_sf"/>
</dbReference>
<evidence type="ECO:0000313" key="3">
    <source>
        <dbReference type="Proteomes" id="UP001174909"/>
    </source>
</evidence>
<sequence length="147" mass="16295">PCIRDCVIIPVPKSGKGPTSSTNYRPITLASTLSKLIEHVILLNYGNLLHSSHLQFGFKACSSTTLCSALMKSVVSRYINNGSNVLGCFLDASKAFARVDHGLLFQKLEKRGFPPAILNFLIQWYSMQRMSVQWNHDCLSGSFKVSN</sequence>
<keyword evidence="2" id="KW-0548">Nucleotidyltransferase</keyword>
<protein>
    <submittedName>
        <fullName evidence="2">RNA-directed DNA polymerase from mobile element jockey</fullName>
    </submittedName>
</protein>
<evidence type="ECO:0000259" key="1">
    <source>
        <dbReference type="Pfam" id="PF00078"/>
    </source>
</evidence>
<name>A0AA35SLJ8_GEOBA</name>